<dbReference type="SMART" id="SM00912">
    <property type="entry name" value="Haemagg_act"/>
    <property type="match status" value="1"/>
</dbReference>
<organism evidence="7 8">
    <name type="scientific">Pseudomonas aeruginosa</name>
    <dbReference type="NCBI Taxonomy" id="287"/>
    <lineage>
        <taxon>Bacteria</taxon>
        <taxon>Pseudomonadati</taxon>
        <taxon>Pseudomonadota</taxon>
        <taxon>Gammaproteobacteria</taxon>
        <taxon>Pseudomonadales</taxon>
        <taxon>Pseudomonadaceae</taxon>
        <taxon>Pseudomonas</taxon>
    </lineage>
</organism>
<dbReference type="InterPro" id="IPR012334">
    <property type="entry name" value="Pectin_lyas_fold"/>
</dbReference>
<evidence type="ECO:0000259" key="6">
    <source>
        <dbReference type="SMART" id="SM00912"/>
    </source>
</evidence>
<dbReference type="Gene3D" id="2.160.20.10">
    <property type="entry name" value="Single-stranded right-handed beta-helix, Pectin lyase-like"/>
    <property type="match status" value="1"/>
</dbReference>
<feature type="chain" id="PRO_5016967507" evidence="5">
    <location>
        <begin position="39"/>
        <end position="265"/>
    </location>
</feature>
<feature type="region of interest" description="Disordered" evidence="4">
    <location>
        <begin position="55"/>
        <end position="77"/>
    </location>
</feature>
<evidence type="ECO:0000256" key="5">
    <source>
        <dbReference type="SAM" id="SignalP"/>
    </source>
</evidence>
<evidence type="ECO:0000256" key="2">
    <source>
        <dbReference type="ARBA" id="ARBA00022525"/>
    </source>
</evidence>
<evidence type="ECO:0000313" key="8">
    <source>
        <dbReference type="Proteomes" id="UP000253594"/>
    </source>
</evidence>
<comment type="caution">
    <text evidence="7">The sequence shown here is derived from an EMBL/GenBank/DDBJ whole genome shotgun (WGS) entry which is preliminary data.</text>
</comment>
<dbReference type="Pfam" id="PF05860">
    <property type="entry name" value="TPS"/>
    <property type="match status" value="1"/>
</dbReference>
<protein>
    <submittedName>
        <fullName evidence="7">Filamentous hemagglutinin N-terminal domain-containing protein</fullName>
    </submittedName>
</protein>
<proteinExistence type="predicted"/>
<dbReference type="SUPFAM" id="SSF51126">
    <property type="entry name" value="Pectin lyase-like"/>
    <property type="match status" value="1"/>
</dbReference>
<feature type="signal peptide" evidence="5">
    <location>
        <begin position="1"/>
        <end position="38"/>
    </location>
</feature>
<dbReference type="InterPro" id="IPR050909">
    <property type="entry name" value="Bact_Autotransporter_VF"/>
</dbReference>
<feature type="compositionally biased region" description="Low complexity" evidence="4">
    <location>
        <begin position="60"/>
        <end position="69"/>
    </location>
</feature>
<dbReference type="NCBIfam" id="TIGR01901">
    <property type="entry name" value="adhes_NPXG"/>
    <property type="match status" value="1"/>
</dbReference>
<keyword evidence="2" id="KW-0964">Secreted</keyword>
<sequence length="265" mass="27714">MPSRSPSSARSSRALYAPRLKPLAQAIALLLVAGGAQAAGQPFSAAWFAAKGAAQGGAAGAPRPGAQLPGAPPPLAQQQRVNQQLQRSMANLNNTVAAIAAQQAAQAAGRQAALNLPQDVPDGLGEGGLKVDASLPFEQAWQNAKGPVQTQAAGKTTVSIEQTADKAVLNWETFNVGRNTTVDFQQHADWALLNRVNDPSARPSQIQGQIKADGTVMLVNRNGVVFSGSSQVDVRNLTVAAANISDEQFRQRGLYYDNAGSRPTF</sequence>
<dbReference type="EMBL" id="QORE01000837">
    <property type="protein sequence ID" value="RCI72741.1"/>
    <property type="molecule type" value="Genomic_DNA"/>
</dbReference>
<dbReference type="Proteomes" id="UP000253594">
    <property type="component" value="Unassembled WGS sequence"/>
</dbReference>
<evidence type="ECO:0000256" key="3">
    <source>
        <dbReference type="ARBA" id="ARBA00022729"/>
    </source>
</evidence>
<evidence type="ECO:0000256" key="1">
    <source>
        <dbReference type="ARBA" id="ARBA00004613"/>
    </source>
</evidence>
<evidence type="ECO:0000256" key="4">
    <source>
        <dbReference type="SAM" id="MobiDB-lite"/>
    </source>
</evidence>
<dbReference type="InterPro" id="IPR011050">
    <property type="entry name" value="Pectin_lyase_fold/virulence"/>
</dbReference>
<dbReference type="AlphaFoldDB" id="A0A367M6C8"/>
<dbReference type="InterPro" id="IPR008638">
    <property type="entry name" value="FhaB/CdiA-like_TPS"/>
</dbReference>
<reference evidence="7 8" key="1">
    <citation type="submission" date="2018-07" db="EMBL/GenBank/DDBJ databases">
        <title>Mechanisms of high-level aminoglycoside resistance among Gram-negative pathogens in Brazil.</title>
        <authorList>
            <person name="Ballaben A.S."/>
            <person name="Darini A.L.C."/>
            <person name="Doi Y."/>
        </authorList>
    </citation>
    <scope>NUCLEOTIDE SEQUENCE [LARGE SCALE GENOMIC DNA]</scope>
    <source>
        <strain evidence="7 8">B2-305</strain>
    </source>
</reference>
<keyword evidence="3 5" id="KW-0732">Signal</keyword>
<feature type="non-terminal residue" evidence="7">
    <location>
        <position position="265"/>
    </location>
</feature>
<dbReference type="GO" id="GO:0005576">
    <property type="term" value="C:extracellular region"/>
    <property type="evidence" value="ECO:0007669"/>
    <property type="project" value="UniProtKB-SubCell"/>
</dbReference>
<comment type="subcellular location">
    <subcellularLocation>
        <location evidence="1">Secreted</location>
    </subcellularLocation>
</comment>
<dbReference type="PANTHER" id="PTHR12338:SF8">
    <property type="entry name" value="HEME_HEMOPEXIN-BINDING PROTEIN"/>
    <property type="match status" value="1"/>
</dbReference>
<gene>
    <name evidence="7" type="ORF">DT376_22095</name>
</gene>
<name>A0A367M6C8_PSEAI</name>
<feature type="domain" description="Filamentous haemagglutinin FhaB/tRNA nuclease CdiA-like TPS" evidence="6">
    <location>
        <begin position="132"/>
        <end position="248"/>
    </location>
</feature>
<dbReference type="PANTHER" id="PTHR12338">
    <property type="entry name" value="AUTOTRANSPORTER"/>
    <property type="match status" value="1"/>
</dbReference>
<accession>A0A367M6C8</accession>
<evidence type="ECO:0000313" key="7">
    <source>
        <dbReference type="EMBL" id="RCI72741.1"/>
    </source>
</evidence>